<organism evidence="2 3">
    <name type="scientific">Novosphingobium mangrovi</name>
    <name type="common">ex Hu et al. 2023</name>
    <dbReference type="NCBI Taxonomy" id="2930094"/>
    <lineage>
        <taxon>Bacteria</taxon>
        <taxon>Pseudomonadati</taxon>
        <taxon>Pseudomonadota</taxon>
        <taxon>Alphaproteobacteria</taxon>
        <taxon>Sphingomonadales</taxon>
        <taxon>Sphingomonadaceae</taxon>
        <taxon>Novosphingobium</taxon>
    </lineage>
</organism>
<proteinExistence type="predicted"/>
<feature type="transmembrane region" description="Helical" evidence="1">
    <location>
        <begin position="350"/>
        <end position="368"/>
    </location>
</feature>
<evidence type="ECO:0000313" key="2">
    <source>
        <dbReference type="EMBL" id="MCJ1962560.1"/>
    </source>
</evidence>
<keyword evidence="1" id="KW-0812">Transmembrane</keyword>
<dbReference type="EMBL" id="JALHAT010000045">
    <property type="protein sequence ID" value="MCJ1962560.1"/>
    <property type="molecule type" value="Genomic_DNA"/>
</dbReference>
<protein>
    <recommendedName>
        <fullName evidence="4">Glycosyltransferase RgtA/B/C/D-like domain-containing protein</fullName>
    </recommendedName>
</protein>
<gene>
    <name evidence="2" type="ORF">MTR65_17855</name>
</gene>
<evidence type="ECO:0000256" key="1">
    <source>
        <dbReference type="SAM" id="Phobius"/>
    </source>
</evidence>
<feature type="transmembrane region" description="Helical" evidence="1">
    <location>
        <begin position="166"/>
        <end position="193"/>
    </location>
</feature>
<keyword evidence="1" id="KW-0472">Membrane</keyword>
<name>A0ABT0AH75_9SPHN</name>
<feature type="transmembrane region" description="Helical" evidence="1">
    <location>
        <begin position="12"/>
        <end position="32"/>
    </location>
</feature>
<feature type="transmembrane region" description="Helical" evidence="1">
    <location>
        <begin position="213"/>
        <end position="234"/>
    </location>
</feature>
<dbReference type="Proteomes" id="UP001162802">
    <property type="component" value="Unassembled WGS sequence"/>
</dbReference>
<keyword evidence="1" id="KW-1133">Transmembrane helix</keyword>
<feature type="transmembrane region" description="Helical" evidence="1">
    <location>
        <begin position="264"/>
        <end position="281"/>
    </location>
</feature>
<dbReference type="RefSeq" id="WP_243802601.1">
    <property type="nucleotide sequence ID" value="NZ_JALHAT010000045.1"/>
</dbReference>
<feature type="transmembrane region" description="Helical" evidence="1">
    <location>
        <begin position="89"/>
        <end position="106"/>
    </location>
</feature>
<comment type="caution">
    <text evidence="2">The sequence shown here is derived from an EMBL/GenBank/DDBJ whole genome shotgun (WGS) entry which is preliminary data.</text>
</comment>
<sequence length="503" mass="54697">MKVRAAAGRIPWNVLITASAFALLFFAIAWVTRHRGPWYDEFYTQAVTLPTRSWGDALRTSWLRDNHPPFYYALMRASAWLGPVPRHRLVHLAILGAAGLAGWALVRRDPQLRASALAALLVLLGGRATIHTASELRSYFLSLCLGAVLALCLVRSWTAPKDRDRAALLSGFAATFLAFNTHIVTTLLCGALYVPFVGAALAARDGPRLRALLPPPLIAGTVFLGITAIQARYWGANTAHFWIEGGLGPLLDTLRYALQRTLEANLLLLAAATGGGLLLVRESWRTRRLAPHAAGTLLLGGGLALGLIVLSALHLGLRPILIEKYLAPAVGVLAVLLGLCTARLVRAWPAHLASLLFLAALVVGGLGLRHNALWAAERESWYGTGRIIARVQAACPATRVFIDPYWNADLIAMPPADNARVVPFAYREVARRLGFTLAPQGSRTLSRDCPNLFWAEHDPDSHFTADRIRAHLRSQGFALDTLTLTRVGYGWIASDRPLGHIAN</sequence>
<evidence type="ECO:0000313" key="3">
    <source>
        <dbReference type="Proteomes" id="UP001162802"/>
    </source>
</evidence>
<evidence type="ECO:0008006" key="4">
    <source>
        <dbReference type="Google" id="ProtNLM"/>
    </source>
</evidence>
<feature type="transmembrane region" description="Helical" evidence="1">
    <location>
        <begin position="325"/>
        <end position="344"/>
    </location>
</feature>
<accession>A0ABT0AH75</accession>
<reference evidence="2" key="1">
    <citation type="submission" date="2022-03" db="EMBL/GenBank/DDBJ databases">
        <title>Identification of a novel bacterium isolated from mangrove sediments.</title>
        <authorList>
            <person name="Pan X."/>
        </authorList>
    </citation>
    <scope>NUCLEOTIDE SEQUENCE</scope>
    <source>
        <strain evidence="2">B2637</strain>
    </source>
</reference>
<keyword evidence="3" id="KW-1185">Reference proteome</keyword>
<feature type="transmembrane region" description="Helical" evidence="1">
    <location>
        <begin position="293"/>
        <end position="313"/>
    </location>
</feature>
<feature type="transmembrane region" description="Helical" evidence="1">
    <location>
        <begin position="136"/>
        <end position="154"/>
    </location>
</feature>